<gene>
    <name evidence="10" type="ORF">LUZ62_000745</name>
    <name evidence="11" type="ORF">LUZ62_027184</name>
</gene>
<evidence type="ECO:0000259" key="9">
    <source>
        <dbReference type="PROSITE" id="PS50020"/>
    </source>
</evidence>
<dbReference type="Proteomes" id="UP001140206">
    <property type="component" value="Chromosome 1"/>
</dbReference>
<evidence type="ECO:0000256" key="7">
    <source>
        <dbReference type="ARBA" id="ARBA00049790"/>
    </source>
</evidence>
<dbReference type="AlphaFoldDB" id="A0AAV8AT95"/>
<dbReference type="Gene3D" id="3.40.50.150">
    <property type="entry name" value="Vaccinia Virus protein VP39"/>
    <property type="match status" value="1"/>
</dbReference>
<feature type="compositionally biased region" description="Polar residues" evidence="8">
    <location>
        <begin position="108"/>
        <end position="123"/>
    </location>
</feature>
<dbReference type="SUPFAM" id="SSF53335">
    <property type="entry name" value="S-adenosyl-L-methionine-dependent methyltransferases"/>
    <property type="match status" value="1"/>
</dbReference>
<comment type="catalytic activity">
    <reaction evidence="6">
        <text>a 5'-end (N(7)-methyl 5'-triphosphoguanosine)-ribonucleoside in snRNA + S-adenosyl-L-methionine = a 5'-end (N(2),N(7)-dimethyl 5'-triphosphoguanosine)-ribonucleoside in snRNA + S-adenosyl-L-homocysteine + H(+)</text>
        <dbReference type="Rhea" id="RHEA:78471"/>
        <dbReference type="Rhea" id="RHEA-COMP:19085"/>
        <dbReference type="Rhea" id="RHEA-COMP:19087"/>
        <dbReference type="ChEBI" id="CHEBI:15378"/>
        <dbReference type="ChEBI" id="CHEBI:57856"/>
        <dbReference type="ChEBI" id="CHEBI:59789"/>
        <dbReference type="ChEBI" id="CHEBI:156461"/>
        <dbReference type="ChEBI" id="CHEBI:172880"/>
    </reaction>
    <physiologicalReaction direction="left-to-right" evidence="6">
        <dbReference type="Rhea" id="RHEA:78472"/>
    </physiologicalReaction>
</comment>
<feature type="domain" description="WW" evidence="9">
    <location>
        <begin position="156"/>
        <end position="184"/>
    </location>
</feature>
<dbReference type="Gene3D" id="2.20.70.10">
    <property type="match status" value="1"/>
</dbReference>
<dbReference type="Pfam" id="PF00397">
    <property type="entry name" value="WW"/>
    <property type="match status" value="1"/>
</dbReference>
<dbReference type="InterPro" id="IPR029063">
    <property type="entry name" value="SAM-dependent_MTases_sf"/>
</dbReference>
<keyword evidence="12" id="KW-1185">Reference proteome</keyword>
<evidence type="ECO:0000256" key="6">
    <source>
        <dbReference type="ARBA" id="ARBA00049075"/>
    </source>
</evidence>
<reference evidence="10" key="1">
    <citation type="submission" date="2022-08" db="EMBL/GenBank/DDBJ databases">
        <authorList>
            <person name="Marques A."/>
        </authorList>
    </citation>
    <scope>NUCLEOTIDE SEQUENCE</scope>
    <source>
        <strain evidence="10">RhyPub2mFocal</strain>
        <tissue evidence="10">Leaves</tissue>
    </source>
</reference>
<dbReference type="PANTHER" id="PTHR14741">
    <property type="entry name" value="S-ADENOSYLMETHIONINE-DEPENDENT METHYLTRANSFERASE RELATED"/>
    <property type="match status" value="1"/>
</dbReference>
<dbReference type="CDD" id="cd00201">
    <property type="entry name" value="WW"/>
    <property type="match status" value="1"/>
</dbReference>
<evidence type="ECO:0000256" key="1">
    <source>
        <dbReference type="ARBA" id="ARBA00018517"/>
    </source>
</evidence>
<evidence type="ECO:0000313" key="12">
    <source>
        <dbReference type="Proteomes" id="UP001140206"/>
    </source>
</evidence>
<dbReference type="EMBL" id="JAMFTS010000001">
    <property type="protein sequence ID" value="KAJ4814618.1"/>
    <property type="molecule type" value="Genomic_DNA"/>
</dbReference>
<accession>A0AAV8AT95</accession>
<name>A0AAV8AT95_9POAL</name>
<dbReference type="PANTHER" id="PTHR14741:SF32">
    <property type="entry name" value="TRIMETHYLGUANOSINE SYNTHASE"/>
    <property type="match status" value="1"/>
</dbReference>
<sequence>MATGAAIGKLGDLFKLTEVHLWDNANLYCGFQDRGTHIRFDEEPMSPSAATGLISSSAVVTEREEVPLNSEEDIELAQQMDALGLPLTFTSSKKNITVNGRKKKGTIVKSQSAPSKVGDSNSNEITRSDIHRELEGSCNSFSGIFQCDAQFEYGDWKVQWDDFYKRYYFYNVQSDESTWDPPSGLENYNILPESVDEKDVSENGFCVEASCSKLSPPEQSIEESALPDIGEVYADILHKGSRNDTDNGTEYYSKATKRKKKKRVRKSHSQQLLLDATGGPLLSDIGKYWNQRYTLFSRFDSGIKMDEEGWFSVTPEAIAKHHASRCSTGTVVDCFTGVGGNAIQFAMRSDHVIAIDIDPQKIAYAQNNAAIYGIDGLIDFVVGDSIQITPNLRGTTVFMSPPWGGPDYAKAEMYDIQTMLKPRDGHFLFKLGMKIASRVVMFLPRNTDLNQLAELALSVDPPWSLEVEKNFLNGKLKAITAYFEERNVICEI</sequence>
<feature type="region of interest" description="Disordered" evidence="8">
    <location>
        <begin position="103"/>
        <end position="123"/>
    </location>
</feature>
<dbReference type="InterPro" id="IPR036020">
    <property type="entry name" value="WW_dom_sf"/>
</dbReference>
<dbReference type="PROSITE" id="PS01159">
    <property type="entry name" value="WW_DOMAIN_1"/>
    <property type="match status" value="1"/>
</dbReference>
<dbReference type="InterPro" id="IPR001202">
    <property type="entry name" value="WW_dom"/>
</dbReference>
<protein>
    <recommendedName>
        <fullName evidence="1">Trimethylguanosine synthase</fullName>
    </recommendedName>
    <alternativeName>
        <fullName evidence="7">Cap-specific guanine-N(2) methyltransferase</fullName>
    </alternativeName>
</protein>
<dbReference type="FunFam" id="3.40.50.150:FF:000305">
    <property type="entry name" value="S-adenosyl-L-methionine-dependent methyltransferase superfamily protein"/>
    <property type="match status" value="1"/>
</dbReference>
<dbReference type="SUPFAM" id="SSF51045">
    <property type="entry name" value="WW domain"/>
    <property type="match status" value="1"/>
</dbReference>
<proteinExistence type="inferred from homology"/>
<comment type="catalytic activity">
    <reaction evidence="4">
        <text>a 5'-end (N(7)-methyl 5'-triphosphoguanosine)-ribonucleoside in snoRNA + S-adenosyl-L-methionine = a 5'-end (N(2),N(7)-dimethyl 5'-triphosphoguanosine)-ribonucleoside in snoRNA + S-adenosyl-L-homocysteine + H(+)</text>
        <dbReference type="Rhea" id="RHEA:78475"/>
        <dbReference type="Rhea" id="RHEA-COMP:19086"/>
        <dbReference type="Rhea" id="RHEA-COMP:19088"/>
        <dbReference type="ChEBI" id="CHEBI:15378"/>
        <dbReference type="ChEBI" id="CHEBI:57856"/>
        <dbReference type="ChEBI" id="CHEBI:59789"/>
        <dbReference type="ChEBI" id="CHEBI:156461"/>
        <dbReference type="ChEBI" id="CHEBI:172880"/>
    </reaction>
    <physiologicalReaction direction="left-to-right" evidence="4">
        <dbReference type="Rhea" id="RHEA:78476"/>
    </physiologicalReaction>
</comment>
<dbReference type="GO" id="GO:0005634">
    <property type="term" value="C:nucleus"/>
    <property type="evidence" value="ECO:0007669"/>
    <property type="project" value="TreeGrafter"/>
</dbReference>
<dbReference type="CDD" id="cd02440">
    <property type="entry name" value="AdoMet_MTases"/>
    <property type="match status" value="1"/>
</dbReference>
<evidence type="ECO:0000313" key="11">
    <source>
        <dbReference type="EMBL" id="KAJ4814618.1"/>
    </source>
</evidence>
<dbReference type="GO" id="GO:0071164">
    <property type="term" value="F:RNA cap trimethylguanosine synthase activity"/>
    <property type="evidence" value="ECO:0007669"/>
    <property type="project" value="TreeGrafter"/>
</dbReference>
<evidence type="ECO:0000256" key="2">
    <source>
        <dbReference type="ARBA" id="ARBA00025783"/>
    </source>
</evidence>
<dbReference type="SMART" id="SM00456">
    <property type="entry name" value="WW"/>
    <property type="match status" value="1"/>
</dbReference>
<comment type="catalytic activity">
    <reaction evidence="5">
        <text>a 5'-end (N(2),N(7)-dimethyl 5'-triphosphoguanosine)-ribonucleoside in snRNA + S-adenosyl-L-methionine = a 5'-end (N(2),N(2),N(7)-trimethyl 5'-triphosphoguanosine)-ribonucleoside in snRNA + S-adenosyl-L-homocysteine + H(+)</text>
        <dbReference type="Rhea" id="RHEA:78479"/>
        <dbReference type="Rhea" id="RHEA-COMP:19087"/>
        <dbReference type="Rhea" id="RHEA-COMP:19089"/>
        <dbReference type="ChEBI" id="CHEBI:15378"/>
        <dbReference type="ChEBI" id="CHEBI:57856"/>
        <dbReference type="ChEBI" id="CHEBI:59789"/>
        <dbReference type="ChEBI" id="CHEBI:167623"/>
        <dbReference type="ChEBI" id="CHEBI:172880"/>
    </reaction>
    <physiologicalReaction direction="left-to-right" evidence="5">
        <dbReference type="Rhea" id="RHEA:78480"/>
    </physiologicalReaction>
</comment>
<comment type="caution">
    <text evidence="10">The sequence shown here is derived from an EMBL/GenBank/DDBJ whole genome shotgun (WGS) entry which is preliminary data.</text>
</comment>
<evidence type="ECO:0000256" key="4">
    <source>
        <dbReference type="ARBA" id="ARBA00048740"/>
    </source>
</evidence>
<evidence type="ECO:0000256" key="3">
    <source>
        <dbReference type="ARBA" id="ARBA00047418"/>
    </source>
</evidence>
<evidence type="ECO:0000256" key="5">
    <source>
        <dbReference type="ARBA" id="ARBA00048763"/>
    </source>
</evidence>
<evidence type="ECO:0000256" key="8">
    <source>
        <dbReference type="SAM" id="MobiDB-lite"/>
    </source>
</evidence>
<dbReference type="PROSITE" id="PS50020">
    <property type="entry name" value="WW_DOMAIN_2"/>
    <property type="match status" value="1"/>
</dbReference>
<evidence type="ECO:0000313" key="10">
    <source>
        <dbReference type="EMBL" id="KAJ4733843.1"/>
    </source>
</evidence>
<dbReference type="EMBL" id="JAMFTS010005253">
    <property type="protein sequence ID" value="KAJ4733843.1"/>
    <property type="molecule type" value="Genomic_DNA"/>
</dbReference>
<comment type="catalytic activity">
    <reaction evidence="3">
        <text>a 5'-end (N(2),N(7)-dimethyl 5'-triphosphoguanosine)-ribonucleoside in snoRNA + S-adenosyl-L-methionine = a 5'-end (N(2),N(2),N(7)-trimethyl 5'-triphosphoguanosine)-ribonucleoside in snoRNA + S-adenosyl-L-homocysteine + H(+)</text>
        <dbReference type="Rhea" id="RHEA:78507"/>
        <dbReference type="Rhea" id="RHEA-COMP:19088"/>
        <dbReference type="Rhea" id="RHEA-COMP:19090"/>
        <dbReference type="ChEBI" id="CHEBI:15378"/>
        <dbReference type="ChEBI" id="CHEBI:57856"/>
        <dbReference type="ChEBI" id="CHEBI:59789"/>
        <dbReference type="ChEBI" id="CHEBI:167623"/>
        <dbReference type="ChEBI" id="CHEBI:172880"/>
    </reaction>
    <physiologicalReaction direction="left-to-right" evidence="3">
        <dbReference type="Rhea" id="RHEA:78508"/>
    </physiologicalReaction>
</comment>
<organism evidence="10 12">
    <name type="scientific">Rhynchospora pubera</name>
    <dbReference type="NCBI Taxonomy" id="906938"/>
    <lineage>
        <taxon>Eukaryota</taxon>
        <taxon>Viridiplantae</taxon>
        <taxon>Streptophyta</taxon>
        <taxon>Embryophyta</taxon>
        <taxon>Tracheophyta</taxon>
        <taxon>Spermatophyta</taxon>
        <taxon>Magnoliopsida</taxon>
        <taxon>Liliopsida</taxon>
        <taxon>Poales</taxon>
        <taxon>Cyperaceae</taxon>
        <taxon>Cyperoideae</taxon>
        <taxon>Rhynchosporeae</taxon>
        <taxon>Rhynchospora</taxon>
    </lineage>
</organism>
<dbReference type="Pfam" id="PF09445">
    <property type="entry name" value="Methyltransf_15"/>
    <property type="match status" value="1"/>
</dbReference>
<comment type="similarity">
    <text evidence="2">Belongs to the methyltransferase superfamily. Trimethylguanosine synthase family.</text>
</comment>
<dbReference type="InterPro" id="IPR019012">
    <property type="entry name" value="RNA_cap_Gua-N2-MeTrfase"/>
</dbReference>